<proteinExistence type="predicted"/>
<comment type="caution">
    <text evidence="2">The sequence shown here is derived from an EMBL/GenBank/DDBJ whole genome shotgun (WGS) entry which is preliminary data.</text>
</comment>
<name>A0AAE0BD59_9CHLO</name>
<evidence type="ECO:0000313" key="2">
    <source>
        <dbReference type="EMBL" id="KAK3233735.1"/>
    </source>
</evidence>
<keyword evidence="3" id="KW-1185">Reference proteome</keyword>
<feature type="compositionally biased region" description="Gly residues" evidence="1">
    <location>
        <begin position="121"/>
        <end position="131"/>
    </location>
</feature>
<reference evidence="2 3" key="1">
    <citation type="journal article" date="2015" name="Genome Biol. Evol.">
        <title>Comparative Genomics of a Bacterivorous Green Alga Reveals Evolutionary Causalities and Consequences of Phago-Mixotrophic Mode of Nutrition.</title>
        <authorList>
            <person name="Burns J.A."/>
            <person name="Paasch A."/>
            <person name="Narechania A."/>
            <person name="Kim E."/>
        </authorList>
    </citation>
    <scope>NUCLEOTIDE SEQUENCE [LARGE SCALE GENOMIC DNA]</scope>
    <source>
        <strain evidence="2 3">PLY_AMNH</strain>
    </source>
</reference>
<feature type="region of interest" description="Disordered" evidence="1">
    <location>
        <begin position="161"/>
        <end position="187"/>
    </location>
</feature>
<feature type="compositionally biased region" description="Basic and acidic residues" evidence="1">
    <location>
        <begin position="78"/>
        <end position="106"/>
    </location>
</feature>
<evidence type="ECO:0000256" key="1">
    <source>
        <dbReference type="SAM" id="MobiDB-lite"/>
    </source>
</evidence>
<dbReference type="AlphaFoldDB" id="A0AAE0BD59"/>
<evidence type="ECO:0000313" key="3">
    <source>
        <dbReference type="Proteomes" id="UP001190700"/>
    </source>
</evidence>
<dbReference type="EMBL" id="LGRX02035641">
    <property type="protein sequence ID" value="KAK3233735.1"/>
    <property type="molecule type" value="Genomic_DNA"/>
</dbReference>
<gene>
    <name evidence="2" type="ORF">CYMTET_55979</name>
</gene>
<feature type="region of interest" description="Disordered" evidence="1">
    <location>
        <begin position="62"/>
        <end position="144"/>
    </location>
</feature>
<sequence>MCDVGLVMEGWLDWRSLGAGMSRFQAQGGSALAGVGPAMAGMGEALRERHPSGGEMYRQVSARYGDPTGGRVGEAYEPEGRRWAGADGSPEREGGGLLETSRDGGEGRANGVLGLDHTGLLGSGVLGGGPGEQTRLDGTFSAEPPRRIGASAICGKTYAMGGGSGGRGDPRAEEQAQGQHGVAGLVGDPEGLGEAGWAWLRGLSVDECAVSDFPSLMVPKKLWGLFIECVMVALRRMRVIKERCAGFTRGEWEGLNAEAVGD</sequence>
<protein>
    <submittedName>
        <fullName evidence="2">Uncharacterized protein</fullName>
    </submittedName>
</protein>
<organism evidence="2 3">
    <name type="scientific">Cymbomonas tetramitiformis</name>
    <dbReference type="NCBI Taxonomy" id="36881"/>
    <lineage>
        <taxon>Eukaryota</taxon>
        <taxon>Viridiplantae</taxon>
        <taxon>Chlorophyta</taxon>
        <taxon>Pyramimonadophyceae</taxon>
        <taxon>Pyramimonadales</taxon>
        <taxon>Pyramimonadaceae</taxon>
        <taxon>Cymbomonas</taxon>
    </lineage>
</organism>
<accession>A0AAE0BD59</accession>
<dbReference type="Proteomes" id="UP001190700">
    <property type="component" value="Unassembled WGS sequence"/>
</dbReference>